<dbReference type="AlphaFoldDB" id="A0A4Q6XMF3"/>
<evidence type="ECO:0000256" key="4">
    <source>
        <dbReference type="ARBA" id="ARBA00023004"/>
    </source>
</evidence>
<evidence type="ECO:0000313" key="8">
    <source>
        <dbReference type="EMBL" id="RZF60715.1"/>
    </source>
</evidence>
<dbReference type="RefSeq" id="WP_130160175.1">
    <property type="nucleotide sequence ID" value="NZ_SGIS01000054.1"/>
</dbReference>
<dbReference type="Pfam" id="PF19112">
    <property type="entry name" value="VanA_C"/>
    <property type="match status" value="1"/>
</dbReference>
<dbReference type="Gene3D" id="2.102.10.10">
    <property type="entry name" value="Rieske [2Fe-2S] iron-sulphur domain"/>
    <property type="match status" value="1"/>
</dbReference>
<keyword evidence="9" id="KW-1185">Reference proteome</keyword>
<gene>
    <name evidence="8" type="ORF">EWE75_21580</name>
</gene>
<keyword evidence="1" id="KW-0001">2Fe-2S</keyword>
<organism evidence="8 9">
    <name type="scientific">Sphingomonas populi</name>
    <dbReference type="NCBI Taxonomy" id="2484750"/>
    <lineage>
        <taxon>Bacteria</taxon>
        <taxon>Pseudomonadati</taxon>
        <taxon>Pseudomonadota</taxon>
        <taxon>Alphaproteobacteria</taxon>
        <taxon>Sphingomonadales</taxon>
        <taxon>Sphingomonadaceae</taxon>
        <taxon>Sphingomonas</taxon>
    </lineage>
</organism>
<evidence type="ECO:0000313" key="9">
    <source>
        <dbReference type="Proteomes" id="UP000292085"/>
    </source>
</evidence>
<dbReference type="InterPro" id="IPR017941">
    <property type="entry name" value="Rieske_2Fe-2S"/>
</dbReference>
<evidence type="ECO:0000256" key="2">
    <source>
        <dbReference type="ARBA" id="ARBA00022723"/>
    </source>
</evidence>
<accession>A0A4Q6XMF3</accession>
<comment type="caution">
    <text evidence="8">The sequence shown here is derived from an EMBL/GenBank/DDBJ whole genome shotgun (WGS) entry which is preliminary data.</text>
</comment>
<keyword evidence="5" id="KW-0411">Iron-sulfur</keyword>
<keyword evidence="8" id="KW-0223">Dioxygenase</keyword>
<dbReference type="PROSITE" id="PS51296">
    <property type="entry name" value="RIESKE"/>
    <property type="match status" value="1"/>
</dbReference>
<dbReference type="GO" id="GO:0051213">
    <property type="term" value="F:dioxygenase activity"/>
    <property type="evidence" value="ECO:0007669"/>
    <property type="project" value="UniProtKB-KW"/>
</dbReference>
<dbReference type="InterPro" id="IPR044043">
    <property type="entry name" value="VanA_C_cat"/>
</dbReference>
<dbReference type="SUPFAM" id="SSF55961">
    <property type="entry name" value="Bet v1-like"/>
    <property type="match status" value="1"/>
</dbReference>
<dbReference type="GO" id="GO:0051537">
    <property type="term" value="F:2 iron, 2 sulfur cluster binding"/>
    <property type="evidence" value="ECO:0007669"/>
    <property type="project" value="UniProtKB-KW"/>
</dbReference>
<dbReference type="OrthoDB" id="9800776at2"/>
<dbReference type="Proteomes" id="UP000292085">
    <property type="component" value="Unassembled WGS sequence"/>
</dbReference>
<evidence type="ECO:0000259" key="7">
    <source>
        <dbReference type="PROSITE" id="PS51296"/>
    </source>
</evidence>
<protein>
    <submittedName>
        <fullName evidence="8">Aromatic ring-hydroxylating dioxygenase subunit alpha</fullName>
    </submittedName>
</protein>
<evidence type="ECO:0000256" key="1">
    <source>
        <dbReference type="ARBA" id="ARBA00022714"/>
    </source>
</evidence>
<dbReference type="SUPFAM" id="SSF50022">
    <property type="entry name" value="ISP domain"/>
    <property type="match status" value="1"/>
</dbReference>
<reference evidence="8 9" key="1">
    <citation type="submission" date="2019-02" db="EMBL/GenBank/DDBJ databases">
        <authorList>
            <person name="Li Y."/>
        </authorList>
    </citation>
    <scope>NUCLEOTIDE SEQUENCE [LARGE SCALE GENOMIC DNA]</scope>
    <source>
        <strain evidence="8 9">3-7</strain>
    </source>
</reference>
<keyword evidence="2" id="KW-0479">Metal-binding</keyword>
<dbReference type="GO" id="GO:0046872">
    <property type="term" value="F:metal ion binding"/>
    <property type="evidence" value="ECO:0007669"/>
    <property type="project" value="UniProtKB-KW"/>
</dbReference>
<proteinExistence type="predicted"/>
<evidence type="ECO:0000256" key="3">
    <source>
        <dbReference type="ARBA" id="ARBA00023002"/>
    </source>
</evidence>
<feature type="domain" description="Rieske" evidence="7">
    <location>
        <begin position="9"/>
        <end position="110"/>
    </location>
</feature>
<dbReference type="PANTHER" id="PTHR21266:SF60">
    <property type="entry name" value="3-KETOSTEROID-9-ALPHA-MONOOXYGENASE, OXYGENASE COMPONENT"/>
    <property type="match status" value="1"/>
</dbReference>
<keyword evidence="4" id="KW-0408">Iron</keyword>
<sequence length="347" mass="38661">MSDFVRNSWYLAAWAKEVPDAGFLARRLLDEPWLIMHTAEGWVMLADGCPHRFVPLSRGRRVGDTIACGYHGLRFGADGSCVFSPFGKAVPPETRVAARPLVERHGGLWFWPGDGALADPALIPDFSFIDDVRDARDHLVMNVNYELISDNLLDLSHAEFLHTETFGVNGALFEFGKQTVETGPDGALWNKWDMDGSRPPEWAVPMVGVGGAVDQWLHIRWHAPASLALFIGMARAGTERHEPLMPQMANPHILTPSSATESHYFFTREHGEEAAAMARKVFLEEDEPMIRAQQDAMAGRDFWSMRPVILPSDAAAIRARRRLMQMRREEAATDDTGALLEGTSGQQ</sequence>
<name>A0A4Q6XMF3_9SPHN</name>
<dbReference type="InterPro" id="IPR036922">
    <property type="entry name" value="Rieske_2Fe-2S_sf"/>
</dbReference>
<evidence type="ECO:0000256" key="5">
    <source>
        <dbReference type="ARBA" id="ARBA00023014"/>
    </source>
</evidence>
<dbReference type="Pfam" id="PF00355">
    <property type="entry name" value="Rieske"/>
    <property type="match status" value="1"/>
</dbReference>
<dbReference type="Gene3D" id="3.90.380.10">
    <property type="entry name" value="Naphthalene 1,2-dioxygenase Alpha Subunit, Chain A, domain 1"/>
    <property type="match status" value="1"/>
</dbReference>
<dbReference type="EMBL" id="SGIS01000054">
    <property type="protein sequence ID" value="RZF60715.1"/>
    <property type="molecule type" value="Genomic_DNA"/>
</dbReference>
<feature type="region of interest" description="Disordered" evidence="6">
    <location>
        <begin position="328"/>
        <end position="347"/>
    </location>
</feature>
<keyword evidence="3" id="KW-0560">Oxidoreductase</keyword>
<dbReference type="InterPro" id="IPR050584">
    <property type="entry name" value="Cholesterol_7-desaturase"/>
</dbReference>
<evidence type="ECO:0000256" key="6">
    <source>
        <dbReference type="SAM" id="MobiDB-lite"/>
    </source>
</evidence>
<dbReference type="PANTHER" id="PTHR21266">
    <property type="entry name" value="IRON-SULFUR DOMAIN CONTAINING PROTEIN"/>
    <property type="match status" value="1"/>
</dbReference>